<dbReference type="EnsemblMetazoa" id="Aqu2.1.39353_001">
    <property type="protein sequence ID" value="Aqu2.1.39353_001"/>
    <property type="gene ID" value="Aqu2.1.39353"/>
</dbReference>
<proteinExistence type="predicted"/>
<name>A0A1X7VHA9_AMPQE</name>
<reference evidence="1" key="1">
    <citation type="submission" date="2017-05" db="UniProtKB">
        <authorList>
            <consortium name="EnsemblMetazoa"/>
        </authorList>
    </citation>
    <scope>IDENTIFICATION</scope>
</reference>
<sequence>MYILKVNSVIVGQRYYVNSAAGLKRKKTLTVDTFHFVSILDTLKSVFQSESAWNCLLEGYYDELEICNPLGSNTKKHKLGIVFFTIANLLPKFQSTYKAIFLLAIGKVKIIEQHGIDVMLRPFVDDLNILATTDIDVNVNGLSRKLHEGSIAFLADNLASHCIGGFKESMSFARQFCRTCMTDKVRTYSNFVEDFVLQTPMEHVKQCAEVDADQSCSSEFAINRNSVLNEAVGFSVITRLPHDIMHDMIQGVINYELRFF</sequence>
<evidence type="ECO:0000313" key="1">
    <source>
        <dbReference type="EnsemblMetazoa" id="Aqu2.1.39353_001"/>
    </source>
</evidence>
<accession>A0A1X7VHA9</accession>
<organism evidence="1">
    <name type="scientific">Amphimedon queenslandica</name>
    <name type="common">Sponge</name>
    <dbReference type="NCBI Taxonomy" id="400682"/>
    <lineage>
        <taxon>Eukaryota</taxon>
        <taxon>Metazoa</taxon>
        <taxon>Porifera</taxon>
        <taxon>Demospongiae</taxon>
        <taxon>Heteroscleromorpha</taxon>
        <taxon>Haplosclerida</taxon>
        <taxon>Niphatidae</taxon>
        <taxon>Amphimedon</taxon>
    </lineage>
</organism>
<dbReference type="OrthoDB" id="10034966at2759"/>
<protein>
    <submittedName>
        <fullName evidence="1">Uncharacterized protein</fullName>
    </submittedName>
</protein>
<dbReference type="AlphaFoldDB" id="A0A1X7VHA9"/>
<dbReference type="InParanoid" id="A0A1X7VHA9"/>